<name>A0A386HNZ3_9BACT</name>
<dbReference type="GO" id="GO:0016787">
    <property type="term" value="F:hydrolase activity"/>
    <property type="evidence" value="ECO:0007669"/>
    <property type="project" value="UniProtKB-KW"/>
</dbReference>
<evidence type="ECO:0000256" key="2">
    <source>
        <dbReference type="SAM" id="SignalP"/>
    </source>
</evidence>
<evidence type="ECO:0000313" key="3">
    <source>
        <dbReference type="EMBL" id="AYD47306.1"/>
    </source>
</evidence>
<organism evidence="3 4">
    <name type="scientific">Arachidicoccus soli</name>
    <dbReference type="NCBI Taxonomy" id="2341117"/>
    <lineage>
        <taxon>Bacteria</taxon>
        <taxon>Pseudomonadati</taxon>
        <taxon>Bacteroidota</taxon>
        <taxon>Chitinophagia</taxon>
        <taxon>Chitinophagales</taxon>
        <taxon>Chitinophagaceae</taxon>
        <taxon>Arachidicoccus</taxon>
    </lineage>
</organism>
<keyword evidence="1" id="KW-0378">Hydrolase</keyword>
<proteinExistence type="predicted"/>
<dbReference type="Pfam" id="PF07470">
    <property type="entry name" value="Glyco_hydro_88"/>
    <property type="match status" value="1"/>
</dbReference>
<dbReference type="OrthoDB" id="6381507at2"/>
<dbReference type="PANTHER" id="PTHR33886">
    <property type="entry name" value="UNSATURATED RHAMNOGALACTURONAN HYDROLASE (EUROFUNG)"/>
    <property type="match status" value="1"/>
</dbReference>
<dbReference type="Proteomes" id="UP000266118">
    <property type="component" value="Chromosome"/>
</dbReference>
<dbReference type="RefSeq" id="WP_119986283.1">
    <property type="nucleotide sequence ID" value="NZ_CP032489.1"/>
</dbReference>
<sequence>MLIRRYLILWLLMLAVNTQAQLPYSQQMTNTVMRLWKDSLPTGNKWTYDQGVILKGIEGVWRQTGDSIYFNFIKNSMDKFVQTDGSIKTYNFNDLTLDNILCGRNLLMLYKVTREQKYLKAVQILRNQLRHQPRTPEGGFWHKKVYPNQMWLDGLYMAEPFYAEYASTFHEDTAFKDIALQFELINEHARDPKTDLIYHGWDASHKQKWSNPQTGNSSNFWGRAMGWYGMALVDVLQQFPADHPKYKVLLAILKDYCATITKYQDKSNGLWYEIVDKAHEKGNYPEASASCMFVYTIAKAVKENYINKKYLIVAKNGYEGIINKFITKDNNGLLSLEGTVQVGGLGGKPYRDGSYTYYLSEKVITNDAKGVGAFILASVEMENLLKNKNEWLPKKR</sequence>
<dbReference type="KEGG" id="ark:D6B99_06580"/>
<evidence type="ECO:0000256" key="1">
    <source>
        <dbReference type="ARBA" id="ARBA00022801"/>
    </source>
</evidence>
<keyword evidence="4" id="KW-1185">Reference proteome</keyword>
<reference evidence="3 4" key="1">
    <citation type="submission" date="2018-09" db="EMBL/GenBank/DDBJ databases">
        <title>Arachidicoccus sp. nov., a bacterium isolated from soil.</title>
        <authorList>
            <person name="Weon H.-Y."/>
            <person name="Kwon S.-W."/>
            <person name="Lee S.A."/>
        </authorList>
    </citation>
    <scope>NUCLEOTIDE SEQUENCE [LARGE SCALE GENOMIC DNA]</scope>
    <source>
        <strain evidence="3 4">KIS59-12</strain>
    </source>
</reference>
<dbReference type="PANTHER" id="PTHR33886:SF8">
    <property type="entry name" value="UNSATURATED RHAMNOGALACTURONAN HYDROLASE (EUROFUNG)"/>
    <property type="match status" value="1"/>
</dbReference>
<dbReference type="InterPro" id="IPR010905">
    <property type="entry name" value="Glyco_hydro_88"/>
</dbReference>
<feature type="signal peptide" evidence="2">
    <location>
        <begin position="1"/>
        <end position="20"/>
    </location>
</feature>
<protein>
    <recommendedName>
        <fullName evidence="5">Glycoside hydrolase family 88 protein</fullName>
    </recommendedName>
</protein>
<gene>
    <name evidence="3" type="ORF">D6B99_06580</name>
</gene>
<dbReference type="SUPFAM" id="SSF48208">
    <property type="entry name" value="Six-hairpin glycosidases"/>
    <property type="match status" value="1"/>
</dbReference>
<dbReference type="Gene3D" id="1.50.10.10">
    <property type="match status" value="1"/>
</dbReference>
<dbReference type="InterPro" id="IPR052043">
    <property type="entry name" value="PolySaccharide_Degr_Enz"/>
</dbReference>
<feature type="chain" id="PRO_5017243826" description="Glycoside hydrolase family 88 protein" evidence="2">
    <location>
        <begin position="21"/>
        <end position="396"/>
    </location>
</feature>
<dbReference type="AlphaFoldDB" id="A0A386HNZ3"/>
<accession>A0A386HNZ3</accession>
<evidence type="ECO:0008006" key="5">
    <source>
        <dbReference type="Google" id="ProtNLM"/>
    </source>
</evidence>
<evidence type="ECO:0000313" key="4">
    <source>
        <dbReference type="Proteomes" id="UP000266118"/>
    </source>
</evidence>
<dbReference type="InterPro" id="IPR008928">
    <property type="entry name" value="6-hairpin_glycosidase_sf"/>
</dbReference>
<dbReference type="GO" id="GO:0005975">
    <property type="term" value="P:carbohydrate metabolic process"/>
    <property type="evidence" value="ECO:0007669"/>
    <property type="project" value="InterPro"/>
</dbReference>
<dbReference type="InterPro" id="IPR012341">
    <property type="entry name" value="6hp_glycosidase-like_sf"/>
</dbReference>
<keyword evidence="2" id="KW-0732">Signal</keyword>
<dbReference type="EMBL" id="CP032489">
    <property type="protein sequence ID" value="AYD47306.1"/>
    <property type="molecule type" value="Genomic_DNA"/>
</dbReference>